<accession>A0A1G6NA05</accession>
<organism evidence="8 9">
    <name type="scientific">Bradyrhizobium brasilense</name>
    <dbReference type="NCBI Taxonomy" id="1419277"/>
    <lineage>
        <taxon>Bacteria</taxon>
        <taxon>Pseudomonadati</taxon>
        <taxon>Pseudomonadota</taxon>
        <taxon>Alphaproteobacteria</taxon>
        <taxon>Hyphomicrobiales</taxon>
        <taxon>Nitrobacteraceae</taxon>
        <taxon>Bradyrhizobium</taxon>
    </lineage>
</organism>
<dbReference type="InterPro" id="IPR010998">
    <property type="entry name" value="Integrase_recombinase_N"/>
</dbReference>
<reference evidence="8 9" key="1">
    <citation type="submission" date="2016-10" db="EMBL/GenBank/DDBJ databases">
        <authorList>
            <person name="de Groot N.N."/>
        </authorList>
    </citation>
    <scope>NUCLEOTIDE SEQUENCE [LARGE SCALE GENOMIC DNA]</scope>
    <source>
        <strain evidence="8 9">R5</strain>
    </source>
</reference>
<dbReference type="PROSITE" id="PS51898">
    <property type="entry name" value="TYR_RECOMBINASE"/>
    <property type="match status" value="1"/>
</dbReference>
<evidence type="ECO:0000256" key="1">
    <source>
        <dbReference type="ARBA" id="ARBA00008857"/>
    </source>
</evidence>
<feature type="domain" description="Tyr recombinase" evidence="6">
    <location>
        <begin position="72"/>
        <end position="245"/>
    </location>
</feature>
<evidence type="ECO:0000313" key="9">
    <source>
        <dbReference type="Proteomes" id="UP000199245"/>
    </source>
</evidence>
<evidence type="ECO:0000256" key="2">
    <source>
        <dbReference type="ARBA" id="ARBA00022908"/>
    </source>
</evidence>
<protein>
    <submittedName>
        <fullName evidence="8">Site-specific recombinase XerD</fullName>
    </submittedName>
</protein>
<proteinExistence type="inferred from homology"/>
<dbReference type="InterPro" id="IPR004107">
    <property type="entry name" value="Integrase_SAM-like_N"/>
</dbReference>
<dbReference type="SUPFAM" id="SSF56349">
    <property type="entry name" value="DNA breaking-rejoining enzymes"/>
    <property type="match status" value="1"/>
</dbReference>
<dbReference type="AlphaFoldDB" id="A0A1G6NA05"/>
<keyword evidence="4" id="KW-0233">DNA recombination</keyword>
<dbReference type="InterPro" id="IPR050090">
    <property type="entry name" value="Tyrosine_recombinase_XerCD"/>
</dbReference>
<dbReference type="Gene3D" id="1.10.443.10">
    <property type="entry name" value="Intergrase catalytic core"/>
    <property type="match status" value="1"/>
</dbReference>
<dbReference type="EMBL" id="FMZW01000004">
    <property type="protein sequence ID" value="SDC64076.1"/>
    <property type="molecule type" value="Genomic_DNA"/>
</dbReference>
<gene>
    <name evidence="8" type="ORF">SAMN05216337_100452</name>
</gene>
<evidence type="ECO:0000256" key="5">
    <source>
        <dbReference type="PROSITE-ProRule" id="PRU01248"/>
    </source>
</evidence>
<dbReference type="InterPro" id="IPR002104">
    <property type="entry name" value="Integrase_catalytic"/>
</dbReference>
<dbReference type="PANTHER" id="PTHR30349">
    <property type="entry name" value="PHAGE INTEGRASE-RELATED"/>
    <property type="match status" value="1"/>
</dbReference>
<dbReference type="GO" id="GO:0006310">
    <property type="term" value="P:DNA recombination"/>
    <property type="evidence" value="ECO:0007669"/>
    <property type="project" value="UniProtKB-KW"/>
</dbReference>
<evidence type="ECO:0000256" key="4">
    <source>
        <dbReference type="ARBA" id="ARBA00023172"/>
    </source>
</evidence>
<dbReference type="Proteomes" id="UP000199245">
    <property type="component" value="Unassembled WGS sequence"/>
</dbReference>
<evidence type="ECO:0000259" key="7">
    <source>
        <dbReference type="PROSITE" id="PS51900"/>
    </source>
</evidence>
<evidence type="ECO:0000259" key="6">
    <source>
        <dbReference type="PROSITE" id="PS51898"/>
    </source>
</evidence>
<keyword evidence="2" id="KW-0229">DNA integration</keyword>
<dbReference type="Pfam" id="PF13495">
    <property type="entry name" value="Phage_int_SAM_4"/>
    <property type="match status" value="1"/>
</dbReference>
<name>A0A1G6NA05_9BRAD</name>
<dbReference type="Pfam" id="PF00589">
    <property type="entry name" value="Phage_integrase"/>
    <property type="match status" value="1"/>
</dbReference>
<dbReference type="InterPro" id="IPR044068">
    <property type="entry name" value="CB"/>
</dbReference>
<dbReference type="Gene3D" id="1.10.150.130">
    <property type="match status" value="1"/>
</dbReference>
<dbReference type="InterPro" id="IPR011010">
    <property type="entry name" value="DNA_brk_join_enz"/>
</dbReference>
<dbReference type="GO" id="GO:0015074">
    <property type="term" value="P:DNA integration"/>
    <property type="evidence" value="ECO:0007669"/>
    <property type="project" value="UniProtKB-KW"/>
</dbReference>
<evidence type="ECO:0000256" key="3">
    <source>
        <dbReference type="ARBA" id="ARBA00023125"/>
    </source>
</evidence>
<feature type="domain" description="Core-binding (CB)" evidence="7">
    <location>
        <begin position="1"/>
        <end position="55"/>
    </location>
</feature>
<sequence length="261" mass="29283">MQRVKHFGAFLGRSPDTASFEDVRRYQLHLAASGVGVPTINQTVSTLRFFFKVTLRRHEIVEHTHVVHEPRKLPVVLSVEEVARLLDAAPGLKYKAALSVAYGAGLRAAEVVSLKISDINSKRMIIRVERGKGGKDRNVMLSPSLLELLRTWWKAARPQGWLFPRRDPAQPMTTRQLNRACHAAAQIAEINKRVSLHTLRHSFATHLLEQNIDVRVIQVLLGHAKLDTTALYTRVATKTISEVMSPLEHVALKLKEARPPG</sequence>
<keyword evidence="3 5" id="KW-0238">DNA-binding</keyword>
<dbReference type="InterPro" id="IPR013762">
    <property type="entry name" value="Integrase-like_cat_sf"/>
</dbReference>
<evidence type="ECO:0000313" key="8">
    <source>
        <dbReference type="EMBL" id="SDC64076.1"/>
    </source>
</evidence>
<dbReference type="PANTHER" id="PTHR30349:SF64">
    <property type="entry name" value="PROPHAGE INTEGRASE INTD-RELATED"/>
    <property type="match status" value="1"/>
</dbReference>
<dbReference type="PROSITE" id="PS51900">
    <property type="entry name" value="CB"/>
    <property type="match status" value="1"/>
</dbReference>
<comment type="similarity">
    <text evidence="1">Belongs to the 'phage' integrase family.</text>
</comment>
<dbReference type="GO" id="GO:0003677">
    <property type="term" value="F:DNA binding"/>
    <property type="evidence" value="ECO:0007669"/>
    <property type="project" value="UniProtKB-UniRule"/>
</dbReference>